<dbReference type="AlphaFoldDB" id="A0A2J8PN88"/>
<evidence type="ECO:0000313" key="2">
    <source>
        <dbReference type="EMBL" id="PNI85489.1"/>
    </source>
</evidence>
<evidence type="ECO:0000313" key="3">
    <source>
        <dbReference type="Proteomes" id="UP000236370"/>
    </source>
</evidence>
<proteinExistence type="predicted"/>
<reference evidence="2 3" key="1">
    <citation type="submission" date="2017-12" db="EMBL/GenBank/DDBJ databases">
        <title>High-resolution comparative analysis of great ape genomes.</title>
        <authorList>
            <person name="Pollen A."/>
            <person name="Hastie A."/>
            <person name="Hormozdiari F."/>
            <person name="Dougherty M."/>
            <person name="Liu R."/>
            <person name="Chaisson M."/>
            <person name="Hoppe E."/>
            <person name="Hill C."/>
            <person name="Pang A."/>
            <person name="Hillier L."/>
            <person name="Baker C."/>
            <person name="Armstrong J."/>
            <person name="Shendure J."/>
            <person name="Paten B."/>
            <person name="Wilson R."/>
            <person name="Chao H."/>
            <person name="Schneider V."/>
            <person name="Ventura M."/>
            <person name="Kronenberg Z."/>
            <person name="Murali S."/>
            <person name="Gordon D."/>
            <person name="Cantsilieris S."/>
            <person name="Munson K."/>
            <person name="Nelson B."/>
            <person name="Raja A."/>
            <person name="Underwood J."/>
            <person name="Diekhans M."/>
            <person name="Fiddes I."/>
            <person name="Haussler D."/>
            <person name="Eichler E."/>
        </authorList>
    </citation>
    <scope>NUCLEOTIDE SEQUENCE [LARGE SCALE GENOMIC DNA]</scope>
    <source>
        <strain evidence="2">Yerkes chimp pedigree #C0471</strain>
    </source>
</reference>
<organism evidence="2 3">
    <name type="scientific">Pan troglodytes</name>
    <name type="common">Chimpanzee</name>
    <dbReference type="NCBI Taxonomy" id="9598"/>
    <lineage>
        <taxon>Eukaryota</taxon>
        <taxon>Metazoa</taxon>
        <taxon>Chordata</taxon>
        <taxon>Craniata</taxon>
        <taxon>Vertebrata</taxon>
        <taxon>Euteleostomi</taxon>
        <taxon>Mammalia</taxon>
        <taxon>Eutheria</taxon>
        <taxon>Euarchontoglires</taxon>
        <taxon>Primates</taxon>
        <taxon>Haplorrhini</taxon>
        <taxon>Catarrhini</taxon>
        <taxon>Hominidae</taxon>
        <taxon>Pan</taxon>
    </lineage>
</organism>
<feature type="region of interest" description="Disordered" evidence="1">
    <location>
        <begin position="1"/>
        <end position="35"/>
    </location>
</feature>
<comment type="caution">
    <text evidence="2">The sequence shown here is derived from an EMBL/GenBank/DDBJ whole genome shotgun (WGS) entry which is preliminary data.</text>
</comment>
<name>A0A2J8PN88_PANTR</name>
<accession>A0A2J8PN88</accession>
<sequence length="56" mass="5530">MASRKEGTGSTATSSSSTAGAAGKGKGKGGSGDSAVKQVQIDGLGNAFKYVDRKYC</sequence>
<feature type="compositionally biased region" description="Low complexity" evidence="1">
    <location>
        <begin position="8"/>
        <end position="21"/>
    </location>
</feature>
<evidence type="ECO:0000256" key="1">
    <source>
        <dbReference type="SAM" id="MobiDB-lite"/>
    </source>
</evidence>
<feature type="compositionally biased region" description="Gly residues" evidence="1">
    <location>
        <begin position="22"/>
        <end position="32"/>
    </location>
</feature>
<dbReference type="Proteomes" id="UP000236370">
    <property type="component" value="Unassembled WGS sequence"/>
</dbReference>
<gene>
    <name evidence="2" type="ORF">CK820_G0002158</name>
</gene>
<dbReference type="EMBL" id="NBAG03000213">
    <property type="protein sequence ID" value="PNI85489.1"/>
    <property type="molecule type" value="Genomic_DNA"/>
</dbReference>
<dbReference type="SMR" id="A0A2J8PN88"/>
<protein>
    <submittedName>
        <fullName evidence="2">EIF3H isoform 8</fullName>
    </submittedName>
</protein>